<dbReference type="GO" id="GO:0045022">
    <property type="term" value="P:early endosome to late endosome transport"/>
    <property type="evidence" value="ECO:0007669"/>
    <property type="project" value="TreeGrafter"/>
</dbReference>
<dbReference type="Gene3D" id="3.30.200.20">
    <property type="entry name" value="Phosphorylase Kinase, domain 1"/>
    <property type="match status" value="1"/>
</dbReference>
<dbReference type="GO" id="GO:0035091">
    <property type="term" value="F:phosphatidylinositol binding"/>
    <property type="evidence" value="ECO:0007669"/>
    <property type="project" value="InterPro"/>
</dbReference>
<evidence type="ECO:0000256" key="2">
    <source>
        <dbReference type="ARBA" id="ARBA00022490"/>
    </source>
</evidence>
<gene>
    <name evidence="5" type="ORF">GBAR_LOCUS18826</name>
</gene>
<accession>A0AA35SPT3</accession>
<dbReference type="Gene3D" id="3.30.1520.10">
    <property type="entry name" value="Phox-like domain"/>
    <property type="match status" value="1"/>
</dbReference>
<comment type="caution">
    <text evidence="5">The sequence shown here is derived from an EMBL/GenBank/DDBJ whole genome shotgun (WGS) entry which is preliminary data.</text>
</comment>
<feature type="region of interest" description="Disordered" evidence="3">
    <location>
        <begin position="1"/>
        <end position="24"/>
    </location>
</feature>
<keyword evidence="6" id="KW-1185">Reference proteome</keyword>
<dbReference type="Proteomes" id="UP001174909">
    <property type="component" value="Unassembled WGS sequence"/>
</dbReference>
<keyword evidence="5" id="KW-0808">Transferase</keyword>
<dbReference type="SMART" id="SM00312">
    <property type="entry name" value="PX"/>
    <property type="match status" value="1"/>
</dbReference>
<comment type="subcellular location">
    <subcellularLocation>
        <location evidence="1">Cytoplasm</location>
    </subcellularLocation>
</comment>
<dbReference type="EMBL" id="CASHTH010002661">
    <property type="protein sequence ID" value="CAI8033379.1"/>
    <property type="molecule type" value="Genomic_DNA"/>
</dbReference>
<dbReference type="AlphaFoldDB" id="A0AA35SPT3"/>
<organism evidence="5 6">
    <name type="scientific">Geodia barretti</name>
    <name type="common">Barrett's horny sponge</name>
    <dbReference type="NCBI Taxonomy" id="519541"/>
    <lineage>
        <taxon>Eukaryota</taxon>
        <taxon>Metazoa</taxon>
        <taxon>Porifera</taxon>
        <taxon>Demospongiae</taxon>
        <taxon>Heteroscleromorpha</taxon>
        <taxon>Tetractinellida</taxon>
        <taxon>Astrophorina</taxon>
        <taxon>Geodiidae</taxon>
        <taxon>Geodia</taxon>
    </lineage>
</organism>
<keyword evidence="2" id="KW-0963">Cytoplasm</keyword>
<evidence type="ECO:0000256" key="3">
    <source>
        <dbReference type="SAM" id="MobiDB-lite"/>
    </source>
</evidence>
<dbReference type="PANTHER" id="PTHR22999:SF23">
    <property type="entry name" value="SORTING NEXIN-16"/>
    <property type="match status" value="1"/>
</dbReference>
<evidence type="ECO:0000259" key="4">
    <source>
        <dbReference type="PROSITE" id="PS50195"/>
    </source>
</evidence>
<name>A0AA35SPT3_GEOBA</name>
<dbReference type="GO" id="GO:0006622">
    <property type="term" value="P:protein targeting to lysosome"/>
    <property type="evidence" value="ECO:0007669"/>
    <property type="project" value="TreeGrafter"/>
</dbReference>
<dbReference type="InterPro" id="IPR001683">
    <property type="entry name" value="PX_dom"/>
</dbReference>
<sequence>MAASAGGAGARAVNGEGLKSGQKATSVSVDDSETWVEAKRYTVYKVVVRKADKAYFVFRRYNEFHELHEKLKKRFPENGLKLPGKRILGNNFDPDFIRQRKTGLHDFIGRVMKIPGALDFPPVREFLSLDDTRAALPIYDQEPIDEPVEPWAGGGAGEGHMDLGDTEKETAIITDFNLLKVIGKGSFGKVSSAALDTMKNLIESSSLM</sequence>
<proteinExistence type="predicted"/>
<dbReference type="GO" id="GO:0005769">
    <property type="term" value="C:early endosome"/>
    <property type="evidence" value="ECO:0007669"/>
    <property type="project" value="TreeGrafter"/>
</dbReference>
<dbReference type="GO" id="GO:0016301">
    <property type="term" value="F:kinase activity"/>
    <property type="evidence" value="ECO:0007669"/>
    <property type="project" value="UniProtKB-KW"/>
</dbReference>
<protein>
    <submittedName>
        <fullName evidence="5">Serine/threonine-protein kinase Sgk3</fullName>
    </submittedName>
</protein>
<keyword evidence="5" id="KW-0418">Kinase</keyword>
<dbReference type="Pfam" id="PF00787">
    <property type="entry name" value="PX"/>
    <property type="match status" value="1"/>
</dbReference>
<evidence type="ECO:0000313" key="5">
    <source>
        <dbReference type="EMBL" id="CAI8033379.1"/>
    </source>
</evidence>
<dbReference type="InterPro" id="IPR036871">
    <property type="entry name" value="PX_dom_sf"/>
</dbReference>
<evidence type="ECO:0000313" key="6">
    <source>
        <dbReference type="Proteomes" id="UP001174909"/>
    </source>
</evidence>
<dbReference type="InterPro" id="IPR051837">
    <property type="entry name" value="SortingNexin/PXDomain-PKLike"/>
</dbReference>
<reference evidence="5" key="1">
    <citation type="submission" date="2023-03" db="EMBL/GenBank/DDBJ databases">
        <authorList>
            <person name="Steffen K."/>
            <person name="Cardenas P."/>
        </authorList>
    </citation>
    <scope>NUCLEOTIDE SEQUENCE</scope>
</reference>
<dbReference type="SUPFAM" id="SSF64268">
    <property type="entry name" value="PX domain"/>
    <property type="match status" value="1"/>
</dbReference>
<feature type="domain" description="PX" evidence="4">
    <location>
        <begin position="22"/>
        <end position="134"/>
    </location>
</feature>
<feature type="compositionally biased region" description="Low complexity" evidence="3">
    <location>
        <begin position="1"/>
        <end position="17"/>
    </location>
</feature>
<dbReference type="PROSITE" id="PS50195">
    <property type="entry name" value="PX"/>
    <property type="match status" value="1"/>
</dbReference>
<evidence type="ECO:0000256" key="1">
    <source>
        <dbReference type="ARBA" id="ARBA00004496"/>
    </source>
</evidence>
<dbReference type="GO" id="GO:0005770">
    <property type="term" value="C:late endosome"/>
    <property type="evidence" value="ECO:0007669"/>
    <property type="project" value="TreeGrafter"/>
</dbReference>
<dbReference type="GO" id="GO:0008333">
    <property type="term" value="P:endosome to lysosome transport"/>
    <property type="evidence" value="ECO:0007669"/>
    <property type="project" value="TreeGrafter"/>
</dbReference>
<dbReference type="PANTHER" id="PTHR22999">
    <property type="entry name" value="PX SERINE/THREONINE KINASE PXK"/>
    <property type="match status" value="1"/>
</dbReference>